<reference evidence="1" key="1">
    <citation type="submission" date="2015-12" db="EMBL/GenBank/DDBJ databases">
        <title>Update maize B73 reference genome by single molecule sequencing technologies.</title>
        <authorList>
            <consortium name="Maize Genome Sequencing Project"/>
            <person name="Ware D."/>
        </authorList>
    </citation>
    <scope>NUCLEOTIDE SEQUENCE</scope>
    <source>
        <tissue evidence="1">Seedling</tissue>
    </source>
</reference>
<name>A0A1D6PYM7_MAIZE</name>
<evidence type="ECO:0000313" key="1">
    <source>
        <dbReference type="EMBL" id="AQK51551.1"/>
    </source>
</evidence>
<organism evidence="1">
    <name type="scientific">Zea mays</name>
    <name type="common">Maize</name>
    <dbReference type="NCBI Taxonomy" id="4577"/>
    <lineage>
        <taxon>Eukaryota</taxon>
        <taxon>Viridiplantae</taxon>
        <taxon>Streptophyta</taxon>
        <taxon>Embryophyta</taxon>
        <taxon>Tracheophyta</taxon>
        <taxon>Spermatophyta</taxon>
        <taxon>Magnoliopsida</taxon>
        <taxon>Liliopsida</taxon>
        <taxon>Poales</taxon>
        <taxon>Poaceae</taxon>
        <taxon>PACMAD clade</taxon>
        <taxon>Panicoideae</taxon>
        <taxon>Andropogonodae</taxon>
        <taxon>Andropogoneae</taxon>
        <taxon>Tripsacinae</taxon>
        <taxon>Zea</taxon>
    </lineage>
</organism>
<accession>A0A1D6PYM7</accession>
<dbReference type="EMBL" id="CM000780">
    <property type="protein sequence ID" value="AQK51551.1"/>
    <property type="molecule type" value="Genomic_DNA"/>
</dbReference>
<proteinExistence type="predicted"/>
<dbReference type="InParanoid" id="A0A1D6PYM7"/>
<dbReference type="eggNOG" id="KOG0014">
    <property type="taxonomic scope" value="Eukaryota"/>
</dbReference>
<sequence length="120" mass="13711">MIERYKKAHAVGSSSGPPLLEHNAQTLIAEFLFQSELLAAEINYMAKRETELQNDHMNLRTKSQANVWLTSTCRTQEHALQATDQKINLHDTKNMPYRPLKCQSCCPGFFCPGPLNSWQF</sequence>
<gene>
    <name evidence="1" type="ORF">ZEAMMB73_Zm00001d049897</name>
</gene>
<protein>
    <submittedName>
        <fullName evidence="1">Uncharacterized protein</fullName>
    </submittedName>
</protein>
<dbReference type="AlphaFoldDB" id="A0A1D6PYM7"/>